<dbReference type="AlphaFoldDB" id="A0A4R0ISY6"/>
<proteinExistence type="inferred from homology"/>
<dbReference type="PANTHER" id="PTHR43201:SF5">
    <property type="entry name" value="MEDIUM-CHAIN ACYL-COA LIGASE ACSF2, MITOCHONDRIAL"/>
    <property type="match status" value="1"/>
</dbReference>
<accession>A0A4R0ISY6</accession>
<gene>
    <name evidence="4" type="ORF">E0H92_26975</name>
</gene>
<dbReference type="PANTHER" id="PTHR43201">
    <property type="entry name" value="ACYL-COA SYNTHETASE"/>
    <property type="match status" value="1"/>
</dbReference>
<protein>
    <submittedName>
        <fullName evidence="4">Long-chain fatty acid--CoA ligase</fullName>
    </submittedName>
</protein>
<dbReference type="SUPFAM" id="SSF56801">
    <property type="entry name" value="Acetyl-CoA synthetase-like"/>
    <property type="match status" value="1"/>
</dbReference>
<dbReference type="Proteomes" id="UP000294225">
    <property type="component" value="Unassembled WGS sequence"/>
</dbReference>
<evidence type="ECO:0000313" key="4">
    <source>
        <dbReference type="EMBL" id="TCC36299.1"/>
    </source>
</evidence>
<name>A0A4R0ISY6_9ACTN</name>
<dbReference type="PROSITE" id="PS00455">
    <property type="entry name" value="AMP_BINDING"/>
    <property type="match status" value="1"/>
</dbReference>
<dbReference type="EMBL" id="SJKC01000003">
    <property type="protein sequence ID" value="TCC36299.1"/>
    <property type="molecule type" value="Genomic_DNA"/>
</dbReference>
<dbReference type="Pfam" id="PF00501">
    <property type="entry name" value="AMP-binding"/>
    <property type="match status" value="1"/>
</dbReference>
<dbReference type="InterPro" id="IPR042099">
    <property type="entry name" value="ANL_N_sf"/>
</dbReference>
<keyword evidence="2 4" id="KW-0436">Ligase</keyword>
<dbReference type="GO" id="GO:0031956">
    <property type="term" value="F:medium-chain fatty acid-CoA ligase activity"/>
    <property type="evidence" value="ECO:0007669"/>
    <property type="project" value="TreeGrafter"/>
</dbReference>
<comment type="similarity">
    <text evidence="1">Belongs to the ATP-dependent AMP-binding enzyme family.</text>
</comment>
<evidence type="ECO:0000256" key="1">
    <source>
        <dbReference type="ARBA" id="ARBA00006432"/>
    </source>
</evidence>
<evidence type="ECO:0000259" key="3">
    <source>
        <dbReference type="Pfam" id="PF00501"/>
    </source>
</evidence>
<reference evidence="4 5" key="1">
    <citation type="submission" date="2019-02" db="EMBL/GenBank/DDBJ databases">
        <title>Kribbella capetownensis sp. nov. and Kribbella speibonae sp. nov., isolated from soil.</title>
        <authorList>
            <person name="Curtis S.M."/>
            <person name="Norton I."/>
            <person name="Everest G.J."/>
            <person name="Meyers P.R."/>
        </authorList>
    </citation>
    <scope>NUCLEOTIDE SEQUENCE [LARGE SCALE GENOMIC DNA]</scope>
    <source>
        <strain evidence="4 5">YM55</strain>
    </source>
</reference>
<sequence length="451" mass="47889">MIVSFPHGAANAPALIVADGTALRYGELSSAFSPWHKLTATLKGPGVVLLFADNSLSTVLCYLACLDSPHTLMLADPALNERAVARILSAFQPDLVVRPPRALPLPQGYLATDGANWRRARTAVIDRGPALLLMTSGSTGAPRVVCLSADNLSANADSIGQALAITEADRAITSLPLHYCYGLSVLNSHLSRGASVVLTNRSPTSRLFLRQLAQTGTTALAGVPITYQALWPVLRRQWPATLRALTQSGGVLGNVADYARLAIEHNGRLFVMYGQTEATARMAVLDTAAHPEAIGSVGRAVPGGKFELLDSGEIVYQGPNVMLGYADTRADLTAGDRLGGVLRTGDLGSIRDGYLYLRGRIKRIAKVAGKRINLDELESTFRRLGTTAVVESGGAVFVHCVAELDTAHALAREVCADLGIPPAYLRIKLVDNVPHSAAGKIDYQALIRESS</sequence>
<dbReference type="InterPro" id="IPR020845">
    <property type="entry name" value="AMP-binding_CS"/>
</dbReference>
<dbReference type="GO" id="GO:0006631">
    <property type="term" value="P:fatty acid metabolic process"/>
    <property type="evidence" value="ECO:0007669"/>
    <property type="project" value="TreeGrafter"/>
</dbReference>
<evidence type="ECO:0000256" key="2">
    <source>
        <dbReference type="ARBA" id="ARBA00022598"/>
    </source>
</evidence>
<feature type="domain" description="AMP-dependent synthetase/ligase" evidence="3">
    <location>
        <begin position="45"/>
        <end position="325"/>
    </location>
</feature>
<dbReference type="Gene3D" id="3.40.50.12780">
    <property type="entry name" value="N-terminal domain of ligase-like"/>
    <property type="match status" value="1"/>
</dbReference>
<comment type="caution">
    <text evidence="4">The sequence shown here is derived from an EMBL/GenBank/DDBJ whole genome shotgun (WGS) entry which is preliminary data.</text>
</comment>
<organism evidence="4 5">
    <name type="scientific">Kribbella speibonae</name>
    <dbReference type="NCBI Taxonomy" id="1572660"/>
    <lineage>
        <taxon>Bacteria</taxon>
        <taxon>Bacillati</taxon>
        <taxon>Actinomycetota</taxon>
        <taxon>Actinomycetes</taxon>
        <taxon>Propionibacteriales</taxon>
        <taxon>Kribbellaceae</taxon>
        <taxon>Kribbella</taxon>
    </lineage>
</organism>
<evidence type="ECO:0000313" key="5">
    <source>
        <dbReference type="Proteomes" id="UP000294225"/>
    </source>
</evidence>
<dbReference type="InterPro" id="IPR000873">
    <property type="entry name" value="AMP-dep_synth/lig_dom"/>
</dbReference>